<dbReference type="CDD" id="cd00560">
    <property type="entry name" value="PanC"/>
    <property type="match status" value="1"/>
</dbReference>
<dbReference type="EMBL" id="QPMM01000013">
    <property type="protein sequence ID" value="RFS19551.1"/>
    <property type="molecule type" value="Genomic_DNA"/>
</dbReference>
<evidence type="ECO:0000313" key="10">
    <source>
        <dbReference type="Proteomes" id="UP000260644"/>
    </source>
</evidence>
<comment type="function">
    <text evidence="8">Catalyzes the condensation of pantoate with beta-alanine in an ATP-dependent reaction via a pantoyl-adenylate intermediate.</text>
</comment>
<dbReference type="GO" id="GO:0005524">
    <property type="term" value="F:ATP binding"/>
    <property type="evidence" value="ECO:0007669"/>
    <property type="project" value="UniProtKB-KW"/>
</dbReference>
<gene>
    <name evidence="8" type="primary">panC</name>
    <name evidence="9" type="ORF">DVR12_23260</name>
</gene>
<name>A0A3E1Y4E7_9BACT</name>
<comment type="pathway">
    <text evidence="1 8">Cofactor biosynthesis; (R)-pantothenate biosynthesis; (R)-pantothenate from (R)-pantoate and beta-alanine: step 1/1.</text>
</comment>
<comment type="caution">
    <text evidence="8">Lacks conserved residue(s) required for the propagation of feature annotation.</text>
</comment>
<evidence type="ECO:0000256" key="4">
    <source>
        <dbReference type="ARBA" id="ARBA00022655"/>
    </source>
</evidence>
<keyword evidence="5 8" id="KW-0547">Nucleotide-binding</keyword>
<keyword evidence="10" id="KW-1185">Reference proteome</keyword>
<evidence type="ECO:0000256" key="2">
    <source>
        <dbReference type="ARBA" id="ARBA00009256"/>
    </source>
</evidence>
<comment type="caution">
    <text evidence="9">The sequence shown here is derived from an EMBL/GenBank/DDBJ whole genome shotgun (WGS) entry which is preliminary data.</text>
</comment>
<feature type="binding site" evidence="8">
    <location>
        <begin position="30"/>
        <end position="37"/>
    </location>
    <ligand>
        <name>ATP</name>
        <dbReference type="ChEBI" id="CHEBI:30616"/>
    </ligand>
</feature>
<dbReference type="OrthoDB" id="9773087at2"/>
<dbReference type="Pfam" id="PF02569">
    <property type="entry name" value="Pantoate_ligase"/>
    <property type="match status" value="1"/>
</dbReference>
<dbReference type="PANTHER" id="PTHR21299">
    <property type="entry name" value="CYTIDYLATE KINASE/PANTOATE-BETA-ALANINE LIGASE"/>
    <property type="match status" value="1"/>
</dbReference>
<dbReference type="HAMAP" id="MF_00158">
    <property type="entry name" value="PanC"/>
    <property type="match status" value="1"/>
</dbReference>
<evidence type="ECO:0000313" key="9">
    <source>
        <dbReference type="EMBL" id="RFS19551.1"/>
    </source>
</evidence>
<dbReference type="InterPro" id="IPR003721">
    <property type="entry name" value="Pantoate_ligase"/>
</dbReference>
<dbReference type="NCBIfam" id="TIGR00125">
    <property type="entry name" value="cyt_tran_rel"/>
    <property type="match status" value="1"/>
</dbReference>
<proteinExistence type="inferred from homology"/>
<reference evidence="9 10" key="1">
    <citation type="submission" date="2018-07" db="EMBL/GenBank/DDBJ databases">
        <title>Chitinophaga K2CV101002-2 sp. nov., isolated from a monsoon evergreen broad-leaved forest soil.</title>
        <authorList>
            <person name="Lv Y."/>
        </authorList>
    </citation>
    <scope>NUCLEOTIDE SEQUENCE [LARGE SCALE GENOMIC DNA]</scope>
    <source>
        <strain evidence="9 10">GDMCC 1.1288</strain>
    </source>
</reference>
<dbReference type="InterPro" id="IPR014729">
    <property type="entry name" value="Rossmann-like_a/b/a_fold"/>
</dbReference>
<keyword evidence="4 8" id="KW-0566">Pantothenate biosynthesis</keyword>
<dbReference type="Gene3D" id="3.30.1300.10">
    <property type="entry name" value="Pantoate-beta-alanine ligase, C-terminal domain"/>
    <property type="match status" value="1"/>
</dbReference>
<feature type="binding site" evidence="8">
    <location>
        <position position="61"/>
    </location>
    <ligand>
        <name>beta-alanine</name>
        <dbReference type="ChEBI" id="CHEBI:57966"/>
    </ligand>
</feature>
<comment type="subcellular location">
    <subcellularLocation>
        <location evidence="8">Cytoplasm</location>
    </subcellularLocation>
</comment>
<feature type="active site" description="Proton donor" evidence="8">
    <location>
        <position position="37"/>
    </location>
</feature>
<feature type="binding site" evidence="8">
    <location>
        <begin position="150"/>
        <end position="153"/>
    </location>
    <ligand>
        <name>ATP</name>
        <dbReference type="ChEBI" id="CHEBI:30616"/>
    </ligand>
</feature>
<evidence type="ECO:0000256" key="3">
    <source>
        <dbReference type="ARBA" id="ARBA00022598"/>
    </source>
</evidence>
<dbReference type="SUPFAM" id="SSF52374">
    <property type="entry name" value="Nucleotidylyl transferase"/>
    <property type="match status" value="1"/>
</dbReference>
<dbReference type="GO" id="GO:0005737">
    <property type="term" value="C:cytoplasm"/>
    <property type="evidence" value="ECO:0007669"/>
    <property type="project" value="UniProtKB-SubCell"/>
</dbReference>
<dbReference type="Gene3D" id="3.40.50.620">
    <property type="entry name" value="HUPs"/>
    <property type="match status" value="1"/>
</dbReference>
<feature type="binding site" evidence="8">
    <location>
        <begin position="187"/>
        <end position="190"/>
    </location>
    <ligand>
        <name>ATP</name>
        <dbReference type="ChEBI" id="CHEBI:30616"/>
    </ligand>
</feature>
<dbReference type="RefSeq" id="WP_116978205.1">
    <property type="nucleotide sequence ID" value="NZ_QPMM01000013.1"/>
</dbReference>
<evidence type="ECO:0000256" key="5">
    <source>
        <dbReference type="ARBA" id="ARBA00022741"/>
    </source>
</evidence>
<keyword evidence="8" id="KW-0963">Cytoplasm</keyword>
<sequence length="289" mass="32549">MYLFKRKTDLKKHLDLVRKNNKSIGFVPTMGALHQGHLSLIQAAKKETDVVVCSIFVNPTQFNDSKDFEKYPITVDEDIKKLNTVSTDILFLPSVEEMYPDGPNGQQPHYDFGNLENLLEGEFRPGHFQGVGIIVHKLLDIVQPDQLFMGQKDLQQCLIVRQLLHIIQSNTKLVVCPTQREADGLAMSSRNARLSPTARKKAIAIYQALQKIKQNYGKGLLFMEDAHEAFDFLKNEGFDPEYVDILIVENGTIHKLNEPPAESATVVAAIAAWLDGVRLIDNIILQGRI</sequence>
<evidence type="ECO:0000256" key="7">
    <source>
        <dbReference type="ARBA" id="ARBA00048258"/>
    </source>
</evidence>
<keyword evidence="3 8" id="KW-0436">Ligase</keyword>
<feature type="binding site" evidence="8">
    <location>
        <position position="156"/>
    </location>
    <ligand>
        <name>(R)-pantoate</name>
        <dbReference type="ChEBI" id="CHEBI:15980"/>
    </ligand>
</feature>
<accession>A0A3E1Y4E7</accession>
<organism evidence="9 10">
    <name type="scientific">Chitinophaga silvatica</name>
    <dbReference type="NCBI Taxonomy" id="2282649"/>
    <lineage>
        <taxon>Bacteria</taxon>
        <taxon>Pseudomonadati</taxon>
        <taxon>Bacteroidota</taxon>
        <taxon>Chitinophagia</taxon>
        <taxon>Chitinophagales</taxon>
        <taxon>Chitinophagaceae</taxon>
        <taxon>Chitinophaga</taxon>
    </lineage>
</organism>
<comment type="subunit">
    <text evidence="8">Homodimer.</text>
</comment>
<dbReference type="InterPro" id="IPR004821">
    <property type="entry name" value="Cyt_trans-like"/>
</dbReference>
<feature type="binding site" evidence="8">
    <location>
        <position position="61"/>
    </location>
    <ligand>
        <name>(R)-pantoate</name>
        <dbReference type="ChEBI" id="CHEBI:15980"/>
    </ligand>
</feature>
<dbReference type="NCBIfam" id="TIGR00018">
    <property type="entry name" value="panC"/>
    <property type="match status" value="1"/>
</dbReference>
<dbReference type="InterPro" id="IPR042176">
    <property type="entry name" value="Pantoate_ligase_C"/>
</dbReference>
<dbReference type="AlphaFoldDB" id="A0A3E1Y4E7"/>
<evidence type="ECO:0000256" key="8">
    <source>
        <dbReference type="HAMAP-Rule" id="MF_00158"/>
    </source>
</evidence>
<dbReference type="UniPathway" id="UPA00028">
    <property type="reaction ID" value="UER00005"/>
</dbReference>
<evidence type="ECO:0000256" key="1">
    <source>
        <dbReference type="ARBA" id="ARBA00004990"/>
    </source>
</evidence>
<comment type="catalytic activity">
    <reaction evidence="7 8">
        <text>(R)-pantoate + beta-alanine + ATP = (R)-pantothenate + AMP + diphosphate + H(+)</text>
        <dbReference type="Rhea" id="RHEA:10912"/>
        <dbReference type="ChEBI" id="CHEBI:15378"/>
        <dbReference type="ChEBI" id="CHEBI:15980"/>
        <dbReference type="ChEBI" id="CHEBI:29032"/>
        <dbReference type="ChEBI" id="CHEBI:30616"/>
        <dbReference type="ChEBI" id="CHEBI:33019"/>
        <dbReference type="ChEBI" id="CHEBI:57966"/>
        <dbReference type="ChEBI" id="CHEBI:456215"/>
        <dbReference type="EC" id="6.3.2.1"/>
    </reaction>
</comment>
<protein>
    <recommendedName>
        <fullName evidence="8">Pantothenate synthetase</fullName>
        <shortName evidence="8">PS</shortName>
        <ecNumber evidence="8">6.3.2.1</ecNumber>
    </recommendedName>
    <alternativeName>
        <fullName evidence="8">Pantoate--beta-alanine ligase</fullName>
    </alternativeName>
    <alternativeName>
        <fullName evidence="8">Pantoate-activating enzyme</fullName>
    </alternativeName>
</protein>
<dbReference type="GO" id="GO:0004592">
    <property type="term" value="F:pantoate-beta-alanine ligase activity"/>
    <property type="evidence" value="ECO:0007669"/>
    <property type="project" value="UniProtKB-UniRule"/>
</dbReference>
<comment type="similarity">
    <text evidence="2 8">Belongs to the pantothenate synthetase family.</text>
</comment>
<dbReference type="EC" id="6.3.2.1" evidence="8"/>
<comment type="miscellaneous">
    <text evidence="8">The reaction proceeds by a bi uni uni bi ping pong mechanism.</text>
</comment>
<keyword evidence="6 8" id="KW-0067">ATP-binding</keyword>
<dbReference type="PANTHER" id="PTHR21299:SF1">
    <property type="entry name" value="PANTOATE--BETA-ALANINE LIGASE"/>
    <property type="match status" value="1"/>
</dbReference>
<dbReference type="Proteomes" id="UP000260644">
    <property type="component" value="Unassembled WGS sequence"/>
</dbReference>
<evidence type="ECO:0000256" key="6">
    <source>
        <dbReference type="ARBA" id="ARBA00022840"/>
    </source>
</evidence>
<dbReference type="GO" id="GO:0015940">
    <property type="term" value="P:pantothenate biosynthetic process"/>
    <property type="evidence" value="ECO:0007669"/>
    <property type="project" value="UniProtKB-UniRule"/>
</dbReference>